<dbReference type="Proteomes" id="UP001321473">
    <property type="component" value="Unassembled WGS sequence"/>
</dbReference>
<proteinExistence type="predicted"/>
<accession>A0AAQ4D4I0</accession>
<evidence type="ECO:0000313" key="3">
    <source>
        <dbReference type="Proteomes" id="UP001321473"/>
    </source>
</evidence>
<evidence type="ECO:0000313" key="2">
    <source>
        <dbReference type="EMBL" id="KAK8757370.1"/>
    </source>
</evidence>
<feature type="signal peptide" evidence="1">
    <location>
        <begin position="1"/>
        <end position="21"/>
    </location>
</feature>
<feature type="chain" id="PRO_5042995729" description="Secreted protein" evidence="1">
    <location>
        <begin position="22"/>
        <end position="85"/>
    </location>
</feature>
<dbReference type="EMBL" id="JARKHS020035276">
    <property type="protein sequence ID" value="KAK8757370.1"/>
    <property type="molecule type" value="Genomic_DNA"/>
</dbReference>
<name>A0AAQ4D4I0_AMBAM</name>
<keyword evidence="3" id="KW-1185">Reference proteome</keyword>
<keyword evidence="1" id="KW-0732">Signal</keyword>
<reference evidence="2 3" key="1">
    <citation type="journal article" date="2023" name="Arcadia Sci">
        <title>De novo assembly of a long-read Amblyomma americanum tick genome.</title>
        <authorList>
            <person name="Chou S."/>
            <person name="Poskanzer K.E."/>
            <person name="Rollins M."/>
            <person name="Thuy-Boun P.S."/>
        </authorList>
    </citation>
    <scope>NUCLEOTIDE SEQUENCE [LARGE SCALE GENOMIC DNA]</scope>
    <source>
        <strain evidence="2">F_SG_1</strain>
        <tissue evidence="2">Salivary glands</tissue>
    </source>
</reference>
<dbReference type="AlphaFoldDB" id="A0AAQ4D4I0"/>
<sequence length="85" mass="9434">MTCAALLFTFLVSHEVLLVAGYPPVRFPAHQWCQNRCDPRGNGKDCFEGCLCHPSRVNSGLGMCFARSLPTPVAFDPMGHKRRRG</sequence>
<comment type="caution">
    <text evidence="2">The sequence shown here is derived from an EMBL/GenBank/DDBJ whole genome shotgun (WGS) entry which is preliminary data.</text>
</comment>
<organism evidence="2 3">
    <name type="scientific">Amblyomma americanum</name>
    <name type="common">Lone star tick</name>
    <dbReference type="NCBI Taxonomy" id="6943"/>
    <lineage>
        <taxon>Eukaryota</taxon>
        <taxon>Metazoa</taxon>
        <taxon>Ecdysozoa</taxon>
        <taxon>Arthropoda</taxon>
        <taxon>Chelicerata</taxon>
        <taxon>Arachnida</taxon>
        <taxon>Acari</taxon>
        <taxon>Parasitiformes</taxon>
        <taxon>Ixodida</taxon>
        <taxon>Ixodoidea</taxon>
        <taxon>Ixodidae</taxon>
        <taxon>Amblyomminae</taxon>
        <taxon>Amblyomma</taxon>
    </lineage>
</organism>
<evidence type="ECO:0000256" key="1">
    <source>
        <dbReference type="SAM" id="SignalP"/>
    </source>
</evidence>
<evidence type="ECO:0008006" key="4">
    <source>
        <dbReference type="Google" id="ProtNLM"/>
    </source>
</evidence>
<gene>
    <name evidence="2" type="ORF">V5799_004999</name>
</gene>
<protein>
    <recommendedName>
        <fullName evidence="4">Secreted protein</fullName>
    </recommendedName>
</protein>